<proteinExistence type="inferred from homology"/>
<evidence type="ECO:0000256" key="5">
    <source>
        <dbReference type="ARBA" id="ARBA00022801"/>
    </source>
</evidence>
<dbReference type="SUPFAM" id="SSF52540">
    <property type="entry name" value="P-loop containing nucleoside triphosphate hydrolases"/>
    <property type="match status" value="1"/>
</dbReference>
<dbReference type="GO" id="GO:0043138">
    <property type="term" value="F:3'-5' DNA helicase activity"/>
    <property type="evidence" value="ECO:0007669"/>
    <property type="project" value="UniProtKB-EC"/>
</dbReference>
<evidence type="ECO:0000256" key="10">
    <source>
        <dbReference type="ARBA" id="ARBA00023204"/>
    </source>
</evidence>
<dbReference type="Gene3D" id="3.90.320.10">
    <property type="match status" value="1"/>
</dbReference>
<feature type="binding site" evidence="15">
    <location>
        <begin position="23"/>
        <end position="30"/>
    </location>
    <ligand>
        <name>ATP</name>
        <dbReference type="ChEBI" id="CHEBI:30616"/>
    </ligand>
</feature>
<dbReference type="PROSITE" id="PS51217">
    <property type="entry name" value="UVRD_HELICASE_CTER"/>
    <property type="match status" value="1"/>
</dbReference>
<comment type="similarity">
    <text evidence="1">Belongs to the helicase family. UvrD subfamily.</text>
</comment>
<evidence type="ECO:0000256" key="7">
    <source>
        <dbReference type="ARBA" id="ARBA00022839"/>
    </source>
</evidence>
<dbReference type="InterPro" id="IPR014017">
    <property type="entry name" value="DNA_helicase_UvrD-like_C"/>
</dbReference>
<dbReference type="PANTHER" id="PTHR11070">
    <property type="entry name" value="UVRD / RECB / PCRA DNA HELICASE FAMILY MEMBER"/>
    <property type="match status" value="1"/>
</dbReference>
<evidence type="ECO:0000256" key="8">
    <source>
        <dbReference type="ARBA" id="ARBA00022840"/>
    </source>
</evidence>
<dbReference type="AlphaFoldDB" id="A0A2H0YQB3"/>
<evidence type="ECO:0000256" key="16">
    <source>
        <dbReference type="SAM" id="MobiDB-lite"/>
    </source>
</evidence>
<keyword evidence="7" id="KW-0269">Exonuclease</keyword>
<evidence type="ECO:0000256" key="14">
    <source>
        <dbReference type="ARBA" id="ARBA00048988"/>
    </source>
</evidence>
<keyword evidence="6 15" id="KW-0347">Helicase</keyword>
<dbReference type="Pfam" id="PF12705">
    <property type="entry name" value="PDDEXK_1"/>
    <property type="match status" value="1"/>
</dbReference>
<gene>
    <name evidence="19" type="ORF">COT26_02245</name>
</gene>
<feature type="region of interest" description="Disordered" evidence="16">
    <location>
        <begin position="176"/>
        <end position="201"/>
    </location>
</feature>
<evidence type="ECO:0000256" key="6">
    <source>
        <dbReference type="ARBA" id="ARBA00022806"/>
    </source>
</evidence>
<dbReference type="InterPro" id="IPR038726">
    <property type="entry name" value="PDDEXK_AddAB-type"/>
</dbReference>
<dbReference type="InterPro" id="IPR000212">
    <property type="entry name" value="DNA_helicase_UvrD/REP"/>
</dbReference>
<keyword evidence="8 15" id="KW-0067">ATP-binding</keyword>
<evidence type="ECO:0000256" key="1">
    <source>
        <dbReference type="ARBA" id="ARBA00009922"/>
    </source>
</evidence>
<dbReference type="InterPro" id="IPR011604">
    <property type="entry name" value="PDDEXK-like_dom_sf"/>
</dbReference>
<evidence type="ECO:0000256" key="15">
    <source>
        <dbReference type="PROSITE-ProRule" id="PRU00560"/>
    </source>
</evidence>
<keyword evidence="5 15" id="KW-0378">Hydrolase</keyword>
<sequence>MSSLNPAQKQAITHKSGPLLIVAGAGTGKTTVITQRLAWLISDQKIQPDHILALTFTDKAAGEMEERVDKLLPMGYVDLWVSTFHSFCERILRDHALDIGLTPDFKLLDETDQAILMRENLDKFELNYYRPLGNPTKFVASLIKHFSRCKDEAIRPEEYLKYAEKLKLDLDQVHGRPVSHSKSEHGRGVAPQGTSLKEEGAQVELRKKKIDEEADQIVESERINEIANAYHTYQQLLFEKGALDFGDLITQALYLFQNRPKILNKYREQFEYILVDEFQDTNWAQYELVKILARPKNNLTVVGDDDQSIYKFRGASVANILAFKKDFTGTKEIVLTENYRSTQNILDLSYEFIQNNNPNRLEVQLGSGREIEGQKSTGAKSMGLKEQKSIAALSLELQARKRRLKAKKGISKKLVAQTKDKGLIEYWLMPTLEQEISAVIEKILEIKKFEKDKISYNDFAILVRANDYATAFIQKLKSAEIPFQFIASAGLYRQPIVLDILNYLKLLDNYHETPSLYRILTLPILNIPMPEVMSLMVMAKREARSLYEVMKRIRALSGFKPETVAAIEKLDGWLDKHTQLARTQPVGEVGLKFLEDSGLLKDVTSKTDSEHLEQVNYVNQLFQVFHNFQIRHTEPTVKNYLKELAFAQEAGDSGRIKLPEWEQGPEAVKIMTVHGAKGLEFKYVFIVNLVDKRFPTIERREAIELPDALVREKLPEGDWHLQEERRLFYVGITRAKQAVFFTAAEDYGGNRKKKPSRFIEELGLKAKAVKLKLGLLAKPENGPIRQENSLELLRKALPPYFSFTQLKAFEKCPKQYKYAHLLKIPTPGKATFSFGQTIHTTLLNFFKLVNERSNASQQDLFGNQIAKRTETKEALVSWSELQQIYQSAWIDSWYEDVKQKQKYKKRGIDFLKRFYDSLLLPWPKPIDLEKGFTITINGQRIKGKIDRIDSIAGGIEIIDYKTSERPPEEEKDAELEQLHIYAMAAREALKMNPVKLTYIYLATEKPYSYKVDEKAIEKTKAEISKTIEEILKSDFAATASKFVCVHCDFREIC</sequence>
<dbReference type="GO" id="GO:0004527">
    <property type="term" value="F:exonuclease activity"/>
    <property type="evidence" value="ECO:0007669"/>
    <property type="project" value="UniProtKB-KW"/>
</dbReference>
<dbReference type="GO" id="GO:0005524">
    <property type="term" value="F:ATP binding"/>
    <property type="evidence" value="ECO:0007669"/>
    <property type="project" value="UniProtKB-UniRule"/>
</dbReference>
<dbReference type="Gene3D" id="1.10.10.160">
    <property type="match status" value="1"/>
</dbReference>
<evidence type="ECO:0000256" key="11">
    <source>
        <dbReference type="ARBA" id="ARBA00023235"/>
    </source>
</evidence>
<comment type="caution">
    <text evidence="19">The sequence shown here is derived from an EMBL/GenBank/DDBJ whole genome shotgun (WGS) entry which is preliminary data.</text>
</comment>
<evidence type="ECO:0000259" key="18">
    <source>
        <dbReference type="PROSITE" id="PS51217"/>
    </source>
</evidence>
<protein>
    <recommendedName>
        <fullName evidence="13">DNA 3'-5' helicase</fullName>
        <ecNumber evidence="13">5.6.2.4</ecNumber>
    </recommendedName>
</protein>
<dbReference type="EMBL" id="PEXW01000050">
    <property type="protein sequence ID" value="PIS40650.1"/>
    <property type="molecule type" value="Genomic_DNA"/>
</dbReference>
<evidence type="ECO:0000256" key="13">
    <source>
        <dbReference type="ARBA" id="ARBA00034808"/>
    </source>
</evidence>
<dbReference type="GO" id="GO:0003677">
    <property type="term" value="F:DNA binding"/>
    <property type="evidence" value="ECO:0007669"/>
    <property type="project" value="UniProtKB-KW"/>
</dbReference>
<feature type="non-terminal residue" evidence="19">
    <location>
        <position position="1053"/>
    </location>
</feature>
<dbReference type="Gene3D" id="1.10.486.10">
    <property type="entry name" value="PCRA, domain 4"/>
    <property type="match status" value="1"/>
</dbReference>
<evidence type="ECO:0000256" key="3">
    <source>
        <dbReference type="ARBA" id="ARBA00022741"/>
    </source>
</evidence>
<keyword evidence="9" id="KW-0238">DNA-binding</keyword>
<organism evidence="19 20">
    <name type="scientific">Candidatus Kerfeldbacteria bacterium CG08_land_8_20_14_0_20_43_14</name>
    <dbReference type="NCBI Taxonomy" id="2014246"/>
    <lineage>
        <taxon>Bacteria</taxon>
        <taxon>Candidatus Kerfeldiibacteriota</taxon>
    </lineage>
</organism>
<keyword evidence="11" id="KW-0413">Isomerase</keyword>
<feature type="domain" description="UvrD-like helicase ATP-binding" evidence="17">
    <location>
        <begin position="2"/>
        <end position="342"/>
    </location>
</feature>
<comment type="catalytic activity">
    <reaction evidence="14">
        <text>ATP + H2O = ADP + phosphate + H(+)</text>
        <dbReference type="Rhea" id="RHEA:13065"/>
        <dbReference type="ChEBI" id="CHEBI:15377"/>
        <dbReference type="ChEBI" id="CHEBI:15378"/>
        <dbReference type="ChEBI" id="CHEBI:30616"/>
        <dbReference type="ChEBI" id="CHEBI:43474"/>
        <dbReference type="ChEBI" id="CHEBI:456216"/>
        <dbReference type="EC" id="5.6.2.4"/>
    </reaction>
</comment>
<dbReference type="CDD" id="cd17932">
    <property type="entry name" value="DEXQc_UvrD"/>
    <property type="match status" value="1"/>
</dbReference>
<accession>A0A2H0YQB3</accession>
<evidence type="ECO:0000256" key="12">
    <source>
        <dbReference type="ARBA" id="ARBA00034617"/>
    </source>
</evidence>
<evidence type="ECO:0000256" key="2">
    <source>
        <dbReference type="ARBA" id="ARBA00022722"/>
    </source>
</evidence>
<dbReference type="Gene3D" id="3.40.50.300">
    <property type="entry name" value="P-loop containing nucleotide triphosphate hydrolases"/>
    <property type="match status" value="4"/>
</dbReference>
<dbReference type="PROSITE" id="PS51198">
    <property type="entry name" value="UVRD_HELICASE_ATP_BIND"/>
    <property type="match status" value="1"/>
</dbReference>
<dbReference type="Pfam" id="PF00580">
    <property type="entry name" value="UvrD-helicase"/>
    <property type="match status" value="1"/>
</dbReference>
<dbReference type="PANTHER" id="PTHR11070:SF2">
    <property type="entry name" value="ATP-DEPENDENT DNA HELICASE SRS2"/>
    <property type="match status" value="1"/>
</dbReference>
<evidence type="ECO:0000313" key="19">
    <source>
        <dbReference type="EMBL" id="PIS40650.1"/>
    </source>
</evidence>
<feature type="domain" description="UvrD-like helicase C-terminal" evidence="18">
    <location>
        <begin position="393"/>
        <end position="678"/>
    </location>
</feature>
<reference evidence="20" key="1">
    <citation type="submission" date="2017-09" db="EMBL/GenBank/DDBJ databases">
        <title>Depth-based differentiation of microbial function through sediment-hosted aquifers and enrichment of novel symbionts in the deep terrestrial subsurface.</title>
        <authorList>
            <person name="Probst A.J."/>
            <person name="Ladd B."/>
            <person name="Jarett J.K."/>
            <person name="Geller-Mcgrath D.E."/>
            <person name="Sieber C.M.K."/>
            <person name="Emerson J.B."/>
            <person name="Anantharaman K."/>
            <person name="Thomas B.C."/>
            <person name="Malmstrom R."/>
            <person name="Stieglmeier M."/>
            <person name="Klingl A."/>
            <person name="Woyke T."/>
            <person name="Ryan C.M."/>
            <person name="Banfield J.F."/>
        </authorList>
    </citation>
    <scope>NUCLEOTIDE SEQUENCE [LARGE SCALE GENOMIC DNA]</scope>
</reference>
<evidence type="ECO:0000256" key="4">
    <source>
        <dbReference type="ARBA" id="ARBA00022763"/>
    </source>
</evidence>
<keyword evidence="10" id="KW-0234">DNA repair</keyword>
<dbReference type="SUPFAM" id="SSF52980">
    <property type="entry name" value="Restriction endonuclease-like"/>
    <property type="match status" value="1"/>
</dbReference>
<comment type="catalytic activity">
    <reaction evidence="12">
        <text>Couples ATP hydrolysis with the unwinding of duplex DNA by translocating in the 3'-5' direction.</text>
        <dbReference type="EC" id="5.6.2.4"/>
    </reaction>
</comment>
<keyword evidence="2" id="KW-0540">Nuclease</keyword>
<dbReference type="InterPro" id="IPR027417">
    <property type="entry name" value="P-loop_NTPase"/>
</dbReference>
<evidence type="ECO:0000256" key="9">
    <source>
        <dbReference type="ARBA" id="ARBA00023125"/>
    </source>
</evidence>
<evidence type="ECO:0000313" key="20">
    <source>
        <dbReference type="Proteomes" id="UP000236845"/>
    </source>
</evidence>
<keyword evidence="4" id="KW-0227">DNA damage</keyword>
<dbReference type="Proteomes" id="UP000236845">
    <property type="component" value="Unassembled WGS sequence"/>
</dbReference>
<dbReference type="Pfam" id="PF13361">
    <property type="entry name" value="UvrD_C"/>
    <property type="match status" value="1"/>
</dbReference>
<dbReference type="EC" id="5.6.2.4" evidence="13"/>
<name>A0A2H0YQB3_9BACT</name>
<dbReference type="GO" id="GO:0000725">
    <property type="term" value="P:recombinational repair"/>
    <property type="evidence" value="ECO:0007669"/>
    <property type="project" value="TreeGrafter"/>
</dbReference>
<dbReference type="InterPro" id="IPR011335">
    <property type="entry name" value="Restrct_endonuc-II-like"/>
</dbReference>
<dbReference type="InterPro" id="IPR013986">
    <property type="entry name" value="DExx_box_DNA_helicase_dom_sf"/>
</dbReference>
<dbReference type="InterPro" id="IPR014016">
    <property type="entry name" value="UvrD-like_ATP-bd"/>
</dbReference>
<evidence type="ECO:0000259" key="17">
    <source>
        <dbReference type="PROSITE" id="PS51198"/>
    </source>
</evidence>
<keyword evidence="3 15" id="KW-0547">Nucleotide-binding</keyword>